<dbReference type="PROSITE" id="PS51257">
    <property type="entry name" value="PROKAR_LIPOPROTEIN"/>
    <property type="match status" value="1"/>
</dbReference>
<organism evidence="4 5">
    <name type="scientific">Butyrivibrio fibrisolvens DSM 3071</name>
    <dbReference type="NCBI Taxonomy" id="1121131"/>
    <lineage>
        <taxon>Bacteria</taxon>
        <taxon>Bacillati</taxon>
        <taxon>Bacillota</taxon>
        <taxon>Clostridia</taxon>
        <taxon>Lachnospirales</taxon>
        <taxon>Lachnospiraceae</taxon>
        <taxon>Butyrivibrio</taxon>
    </lineage>
</organism>
<dbReference type="RefSeq" id="WP_073389649.1">
    <property type="nucleotide sequence ID" value="NZ_FQXK01000037.1"/>
</dbReference>
<name>A0A1M6D995_BUTFI</name>
<feature type="region of interest" description="Disordered" evidence="1">
    <location>
        <begin position="22"/>
        <end position="73"/>
    </location>
</feature>
<proteinExistence type="predicted"/>
<dbReference type="AlphaFoldDB" id="A0A1M6D995"/>
<evidence type="ECO:0000259" key="3">
    <source>
        <dbReference type="Pfam" id="PF13229"/>
    </source>
</evidence>
<dbReference type="InterPro" id="IPR039448">
    <property type="entry name" value="Beta_helix"/>
</dbReference>
<evidence type="ECO:0000256" key="2">
    <source>
        <dbReference type="SAM" id="SignalP"/>
    </source>
</evidence>
<reference evidence="5" key="1">
    <citation type="submission" date="2016-11" db="EMBL/GenBank/DDBJ databases">
        <authorList>
            <person name="Varghese N."/>
            <person name="Submissions S."/>
        </authorList>
    </citation>
    <scope>NUCLEOTIDE SEQUENCE [LARGE SCALE GENOMIC DNA]</scope>
    <source>
        <strain evidence="5">DSM 3071</strain>
    </source>
</reference>
<feature type="domain" description="Right handed beta helix" evidence="3">
    <location>
        <begin position="417"/>
        <end position="558"/>
    </location>
</feature>
<dbReference type="Gene3D" id="2.160.20.10">
    <property type="entry name" value="Single-stranded right-handed beta-helix, Pectin lyase-like"/>
    <property type="match status" value="1"/>
</dbReference>
<evidence type="ECO:0000313" key="5">
    <source>
        <dbReference type="Proteomes" id="UP000184278"/>
    </source>
</evidence>
<dbReference type="InterPro" id="IPR012334">
    <property type="entry name" value="Pectin_lyas_fold"/>
</dbReference>
<accession>A0A1M6D995</accession>
<feature type="chain" id="PRO_5012612799" evidence="2">
    <location>
        <begin position="22"/>
        <end position="582"/>
    </location>
</feature>
<dbReference type="EMBL" id="FQXK01000037">
    <property type="protein sequence ID" value="SHI69826.1"/>
    <property type="molecule type" value="Genomic_DNA"/>
</dbReference>
<feature type="signal peptide" evidence="2">
    <location>
        <begin position="1"/>
        <end position="21"/>
    </location>
</feature>
<evidence type="ECO:0000256" key="1">
    <source>
        <dbReference type="SAM" id="MobiDB-lite"/>
    </source>
</evidence>
<dbReference type="STRING" id="1121131.SAMN02745229_03476"/>
<protein>
    <submittedName>
        <fullName evidence="4">Right handed beta helix region</fullName>
    </submittedName>
</protein>
<dbReference type="Pfam" id="PF13229">
    <property type="entry name" value="Beta_helix"/>
    <property type="match status" value="1"/>
</dbReference>
<dbReference type="OrthoDB" id="1956031at2"/>
<keyword evidence="5" id="KW-1185">Reference proteome</keyword>
<gene>
    <name evidence="4" type="ORF">SAMN02745229_03476</name>
</gene>
<dbReference type="Proteomes" id="UP000184278">
    <property type="component" value="Unassembled WGS sequence"/>
</dbReference>
<feature type="compositionally biased region" description="Acidic residues" evidence="1">
    <location>
        <begin position="27"/>
        <end position="48"/>
    </location>
</feature>
<keyword evidence="2" id="KW-0732">Signal</keyword>
<dbReference type="SUPFAM" id="SSF51126">
    <property type="entry name" value="Pectin lyase-like"/>
    <property type="match status" value="1"/>
</dbReference>
<evidence type="ECO:0000313" key="4">
    <source>
        <dbReference type="EMBL" id="SHI69826.1"/>
    </source>
</evidence>
<sequence>MRRRFFMPVLMSLTLALSACGSFNSSLDDEDEDIEDEDEDDDEDEEENNAATEGTDLEDDQTPTGSGKGTQKAVTIASHKVTAEFEDNENLTSTGSYPEIIVNEDFMMDYPKFWAAMTTFSDSIGESAVEDIKTFGYGAPGEDEASYHYDIEAEVLRLDDKVFTAKFEEDYDWSYTEDYDPYYYYVNYDINTGKRIWSDAFFAEKEGLAQVLYDTVVATYPREKDLINETNEEGIPIALDYITSMVDYDYLPCCIVGDELVIHFGSYSIMDNDNFYDITIPVDDLKDYLNPDYIEDTTGNVEDKVEYTEVIDDTYEGKLYIYEDETPENEEQEEIHVSTPEELVNAIAPNTHIILESGKYDISDYVLEDNPDVDNEYWGYTSWWGEYGVCNVYNMTIEGEDPDDRPEIVIKSAFYDVFVLDQCSNITLNNLIIGHDAKKGDCSANVLAVMNSNGITGNNLDLYGCGAYGLMCMASNGVYLYDSCIHDCTYGIVELFDDSSDICFYDCDFIDNREYTLIENGYNIGYIYFTNCKFEGNEGDLFSLYAEPDYITFTDCEFGDEEREFLDEHFDMVIYYEDGGAG</sequence>
<dbReference type="GeneID" id="89508570"/>
<dbReference type="InterPro" id="IPR011050">
    <property type="entry name" value="Pectin_lyase_fold/virulence"/>
</dbReference>